<keyword evidence="3" id="KW-1185">Reference proteome</keyword>
<sequence>MGLFDVFRKGPRVDFNYKSRNDELRAGRRLADDINSGRRPPPSKSNPGHEFKTFDEKGCMHHMKIGEDGKVYVDEEEDRRLNDFGAETAKYKEAERQAKRERREQVHLMFPGQILSGPKGTFGLNVKSHLGDFEGDGGDVEDVNPRNFGLPPQSMRSNRDRSEPLLSSQRPSRFRNQHGPPFAGSSSARDFQQGPRSSFLHPALSPQQSLLPFQQQTLRFGSQQQPEQPFMFQPSVPPQPFQHTPAMVDPLMTTNLPLGARGQRIYVPGQSRLDPKQFGPLNDPDANFKHLKALEELRKKNERK</sequence>
<dbReference type="OrthoDB" id="10636712at2759"/>
<gene>
    <name evidence="2" type="ORF">K460DRAFT_401062</name>
</gene>
<reference evidence="2" key="1">
    <citation type="submission" date="2020-01" db="EMBL/GenBank/DDBJ databases">
        <authorList>
            <consortium name="DOE Joint Genome Institute"/>
            <person name="Haridas S."/>
            <person name="Albert R."/>
            <person name="Binder M."/>
            <person name="Bloem J."/>
            <person name="Labutti K."/>
            <person name="Salamov A."/>
            <person name="Andreopoulos B."/>
            <person name="Baker S.E."/>
            <person name="Barry K."/>
            <person name="Bills G."/>
            <person name="Bluhm B.H."/>
            <person name="Cannon C."/>
            <person name="Castanera R."/>
            <person name="Culley D.E."/>
            <person name="Daum C."/>
            <person name="Ezra D."/>
            <person name="Gonzalez J.B."/>
            <person name="Henrissat B."/>
            <person name="Kuo A."/>
            <person name="Liang C."/>
            <person name="Lipzen A."/>
            <person name="Lutzoni F."/>
            <person name="Magnuson J."/>
            <person name="Mondo S."/>
            <person name="Nolan M."/>
            <person name="Ohm R."/>
            <person name="Pangilinan J."/>
            <person name="Park H.-J."/>
            <person name="Ramirez L."/>
            <person name="Alfaro M."/>
            <person name="Sun H."/>
            <person name="Tritt A."/>
            <person name="Yoshinaga Y."/>
            <person name="Zwiers L.-H."/>
            <person name="Turgeon B.G."/>
            <person name="Goodwin S.B."/>
            <person name="Spatafora J.W."/>
            <person name="Crous P.W."/>
            <person name="Grigoriev I.V."/>
        </authorList>
    </citation>
    <scope>NUCLEOTIDE SEQUENCE</scope>
    <source>
        <strain evidence="2">CBS 394.84</strain>
    </source>
</reference>
<dbReference type="EMBL" id="ML976614">
    <property type="protein sequence ID" value="KAF1851031.1"/>
    <property type="molecule type" value="Genomic_DNA"/>
</dbReference>
<proteinExistence type="predicted"/>
<dbReference type="RefSeq" id="XP_040793594.1">
    <property type="nucleotide sequence ID" value="XM_040936386.1"/>
</dbReference>
<feature type="compositionally biased region" description="Basic and acidic residues" evidence="1">
    <location>
        <begin position="26"/>
        <end position="36"/>
    </location>
</feature>
<evidence type="ECO:0000313" key="3">
    <source>
        <dbReference type="Proteomes" id="UP000800039"/>
    </source>
</evidence>
<feature type="region of interest" description="Disordered" evidence="1">
    <location>
        <begin position="26"/>
        <end position="54"/>
    </location>
</feature>
<dbReference type="GeneID" id="63853636"/>
<accession>A0A9P4LCQ7</accession>
<dbReference type="Proteomes" id="UP000800039">
    <property type="component" value="Unassembled WGS sequence"/>
</dbReference>
<evidence type="ECO:0000313" key="2">
    <source>
        <dbReference type="EMBL" id="KAF1851031.1"/>
    </source>
</evidence>
<feature type="region of interest" description="Disordered" evidence="1">
    <location>
        <begin position="133"/>
        <end position="203"/>
    </location>
</feature>
<protein>
    <submittedName>
        <fullName evidence="2">Uncharacterized protein</fullName>
    </submittedName>
</protein>
<evidence type="ECO:0000256" key="1">
    <source>
        <dbReference type="SAM" id="MobiDB-lite"/>
    </source>
</evidence>
<dbReference type="AlphaFoldDB" id="A0A9P4LCQ7"/>
<comment type="caution">
    <text evidence="2">The sequence shown here is derived from an EMBL/GenBank/DDBJ whole genome shotgun (WGS) entry which is preliminary data.</text>
</comment>
<feature type="compositionally biased region" description="Polar residues" evidence="1">
    <location>
        <begin position="184"/>
        <end position="196"/>
    </location>
</feature>
<name>A0A9P4LCQ7_9PLEO</name>
<feature type="compositionally biased region" description="Acidic residues" evidence="1">
    <location>
        <begin position="133"/>
        <end position="142"/>
    </location>
</feature>
<organism evidence="2 3">
    <name type="scientific">Cucurbitaria berberidis CBS 394.84</name>
    <dbReference type="NCBI Taxonomy" id="1168544"/>
    <lineage>
        <taxon>Eukaryota</taxon>
        <taxon>Fungi</taxon>
        <taxon>Dikarya</taxon>
        <taxon>Ascomycota</taxon>
        <taxon>Pezizomycotina</taxon>
        <taxon>Dothideomycetes</taxon>
        <taxon>Pleosporomycetidae</taxon>
        <taxon>Pleosporales</taxon>
        <taxon>Pleosporineae</taxon>
        <taxon>Cucurbitariaceae</taxon>
        <taxon>Cucurbitaria</taxon>
    </lineage>
</organism>